<dbReference type="Proteomes" id="UP000290289">
    <property type="component" value="Chromosome 15"/>
</dbReference>
<evidence type="ECO:0000313" key="1">
    <source>
        <dbReference type="EMBL" id="RXH75927.1"/>
    </source>
</evidence>
<gene>
    <name evidence="1" type="ORF">DVH24_042714</name>
</gene>
<evidence type="ECO:0000313" key="2">
    <source>
        <dbReference type="Proteomes" id="UP000290289"/>
    </source>
</evidence>
<dbReference type="EMBL" id="RDQH01000341">
    <property type="protein sequence ID" value="RXH75927.1"/>
    <property type="molecule type" value="Genomic_DNA"/>
</dbReference>
<name>A0A498I1Z5_MALDO</name>
<accession>A0A498I1Z5</accession>
<protein>
    <submittedName>
        <fullName evidence="1">Uncharacterized protein</fullName>
    </submittedName>
</protein>
<sequence length="34" mass="3927">MIDTLAVRIIYFRELKFDVQHDAELHEVGGPAKD</sequence>
<organism evidence="1 2">
    <name type="scientific">Malus domestica</name>
    <name type="common">Apple</name>
    <name type="synonym">Pyrus malus</name>
    <dbReference type="NCBI Taxonomy" id="3750"/>
    <lineage>
        <taxon>Eukaryota</taxon>
        <taxon>Viridiplantae</taxon>
        <taxon>Streptophyta</taxon>
        <taxon>Embryophyta</taxon>
        <taxon>Tracheophyta</taxon>
        <taxon>Spermatophyta</taxon>
        <taxon>Magnoliopsida</taxon>
        <taxon>eudicotyledons</taxon>
        <taxon>Gunneridae</taxon>
        <taxon>Pentapetalae</taxon>
        <taxon>rosids</taxon>
        <taxon>fabids</taxon>
        <taxon>Rosales</taxon>
        <taxon>Rosaceae</taxon>
        <taxon>Amygdaloideae</taxon>
        <taxon>Maleae</taxon>
        <taxon>Malus</taxon>
    </lineage>
</organism>
<reference evidence="1 2" key="1">
    <citation type="submission" date="2018-10" db="EMBL/GenBank/DDBJ databases">
        <title>A high-quality apple genome assembly.</title>
        <authorList>
            <person name="Hu J."/>
        </authorList>
    </citation>
    <scope>NUCLEOTIDE SEQUENCE [LARGE SCALE GENOMIC DNA]</scope>
    <source>
        <strain evidence="2">cv. HFTH1</strain>
        <tissue evidence="1">Young leaf</tissue>
    </source>
</reference>
<dbReference type="AlphaFoldDB" id="A0A498I1Z5"/>
<keyword evidence="2" id="KW-1185">Reference proteome</keyword>
<proteinExistence type="predicted"/>
<comment type="caution">
    <text evidence="1">The sequence shown here is derived from an EMBL/GenBank/DDBJ whole genome shotgun (WGS) entry which is preliminary data.</text>
</comment>